<sequence>MHLYSCSCSLWWTGHVDNILLVKLTVAAMIPMGRGLCLPSPATVHQLFSVARDASIIPDISLDPVLTTFLSLDSSAALQHRYGFLQRGMSGEQQAAFRQSLIGELGGSRVTYGGVGVIALALSMLFDQVAQHVRVQGSSTEGHLSTQGPQAMMIFGISTSSRIGQLINSYLRLIPGIANNQETMAETTELYDSLLKLELLDHYERMINKKRMSSVSMQQWLAGAAFHLHLRLHQVRLNSVPLGSAKSLRFSYKTGLNHLIQGYAAYLRRNIQETAAPGPHHTAINAASGPKETSATNTTCSSSVLFNISLVSPSVSADIFNDSTTPNSTAGSCKTHGSTEDVGLNEDRKGNNDTTVGMINKNTLNISAGHSRKEEEHMLVIEPWRNVSHNVQHHPCESSAIQQALVTRIINAQDLERNRNFFIYREKAFQNLLRQREDFELRSN</sequence>
<protein>
    <submittedName>
        <fullName evidence="3">Uncharacterized protein LOC114446275 isoform X1</fullName>
    </submittedName>
</protein>
<organism evidence="2 3">
    <name type="scientific">Parambassis ranga</name>
    <name type="common">Indian glassy fish</name>
    <dbReference type="NCBI Taxonomy" id="210632"/>
    <lineage>
        <taxon>Eukaryota</taxon>
        <taxon>Metazoa</taxon>
        <taxon>Chordata</taxon>
        <taxon>Craniata</taxon>
        <taxon>Vertebrata</taxon>
        <taxon>Euteleostomi</taxon>
        <taxon>Actinopterygii</taxon>
        <taxon>Neopterygii</taxon>
        <taxon>Teleostei</taxon>
        <taxon>Neoteleostei</taxon>
        <taxon>Acanthomorphata</taxon>
        <taxon>Ovalentaria</taxon>
        <taxon>Ambassidae</taxon>
        <taxon>Parambassis</taxon>
    </lineage>
</organism>
<feature type="region of interest" description="Disordered" evidence="1">
    <location>
        <begin position="324"/>
        <end position="354"/>
    </location>
</feature>
<dbReference type="GeneID" id="114446275"/>
<proteinExistence type="predicted"/>
<keyword evidence="2" id="KW-1185">Reference proteome</keyword>
<gene>
    <name evidence="3" type="primary">LOC114446275</name>
</gene>
<evidence type="ECO:0000256" key="1">
    <source>
        <dbReference type="SAM" id="MobiDB-lite"/>
    </source>
</evidence>
<dbReference type="AlphaFoldDB" id="A0A6P7JL31"/>
<evidence type="ECO:0000313" key="3">
    <source>
        <dbReference type="RefSeq" id="XP_028277580.1"/>
    </source>
</evidence>
<evidence type="ECO:0000313" key="2">
    <source>
        <dbReference type="Proteomes" id="UP000515145"/>
    </source>
</evidence>
<accession>A0A6P7JL31</accession>
<dbReference type="OrthoDB" id="8677105at2759"/>
<name>A0A6P7JL31_9TELE</name>
<dbReference type="RefSeq" id="XP_028277580.1">
    <property type="nucleotide sequence ID" value="XM_028421779.1"/>
</dbReference>
<reference evidence="3" key="1">
    <citation type="submission" date="2025-08" db="UniProtKB">
        <authorList>
            <consortium name="RefSeq"/>
        </authorList>
    </citation>
    <scope>IDENTIFICATION</scope>
</reference>
<feature type="compositionally biased region" description="Polar residues" evidence="1">
    <location>
        <begin position="324"/>
        <end position="336"/>
    </location>
</feature>
<dbReference type="InParanoid" id="A0A6P7JL31"/>
<dbReference type="Proteomes" id="UP000515145">
    <property type="component" value="Chromosome 14"/>
</dbReference>